<gene>
    <name evidence="4" type="ORF">SAMEA3545359_02699</name>
</gene>
<dbReference type="EMBL" id="FMHG01000003">
    <property type="protein sequence ID" value="SCJ89993.1"/>
    <property type="molecule type" value="Genomic_DNA"/>
</dbReference>
<proteinExistence type="inferred from homology"/>
<dbReference type="InterPro" id="IPR036705">
    <property type="entry name" value="Ribosyl_crysJ1_sf"/>
</dbReference>
<dbReference type="InterPro" id="IPR050792">
    <property type="entry name" value="ADP-ribosylglycohydrolase"/>
</dbReference>
<dbReference type="Gene3D" id="1.10.4080.10">
    <property type="entry name" value="ADP-ribosylation/Crystallin J1"/>
    <property type="match status" value="1"/>
</dbReference>
<dbReference type="SUPFAM" id="SSF101478">
    <property type="entry name" value="ADP-ribosylglycohydrolase"/>
    <property type="match status" value="1"/>
</dbReference>
<keyword evidence="2 4" id="KW-0378">Hydrolase</keyword>
<organism evidence="4">
    <name type="scientific">uncultured Anaerotruncus sp</name>
    <dbReference type="NCBI Taxonomy" id="905011"/>
    <lineage>
        <taxon>Bacteria</taxon>
        <taxon>Bacillati</taxon>
        <taxon>Bacillota</taxon>
        <taxon>Clostridia</taxon>
        <taxon>Eubacteriales</taxon>
        <taxon>Oscillospiraceae</taxon>
        <taxon>Anaerotruncus</taxon>
        <taxon>environmental samples</taxon>
    </lineage>
</organism>
<feature type="binding site" evidence="3">
    <location>
        <position position="292"/>
    </location>
    <ligand>
        <name>Mg(2+)</name>
        <dbReference type="ChEBI" id="CHEBI:18420"/>
        <label>1</label>
    </ligand>
</feature>
<protein>
    <submittedName>
        <fullName evidence="4">ADP-ribosyl-[dinitrogen reductase] hydrolase</fullName>
    </submittedName>
</protein>
<sequence>MTRRDKILGALLGAAIGDAMGAVTETKTTQAIVQRHGGFVTSLVDPVCDCFAHNNRRGMVTDDFSLVYLIGLAYIKEQGRVDQKTFEQVLIDWSMLDQYFLDHSGPNTKVEILRLKGEIPVDKYAHLKTRNHLITNGTAMKAAPMGFMNPGDYDRAITETIAMCMPTHPTDVAISAAAAVSCAVSEAMTESTSKDKIIQAALYGVKESCRRVRDTAYQVSGAKMDRRIEMAVELGLRYCHDTERLLWELASLVGTSLVCTESVAALFGLFIAAKSAFDMVVLGVNAGGDTDSMASIGGAIYGAYEGPGSFSDADRQLIEHMNFSDRDLTRHFDILGMADQLDAIIDKRGIPA</sequence>
<accession>A0A1C6K6X6</accession>
<dbReference type="InterPro" id="IPR005502">
    <property type="entry name" value="Ribosyl_crysJ1"/>
</dbReference>
<evidence type="ECO:0000313" key="4">
    <source>
        <dbReference type="EMBL" id="SCJ89993.1"/>
    </source>
</evidence>
<keyword evidence="3" id="KW-0460">Magnesium</keyword>
<feature type="binding site" evidence="3">
    <location>
        <position position="291"/>
    </location>
    <ligand>
        <name>Mg(2+)</name>
        <dbReference type="ChEBI" id="CHEBI:18420"/>
        <label>1</label>
    </ligand>
</feature>
<dbReference type="Pfam" id="PF03747">
    <property type="entry name" value="ADP_ribosyl_GH"/>
    <property type="match status" value="1"/>
</dbReference>
<evidence type="ECO:0000256" key="2">
    <source>
        <dbReference type="ARBA" id="ARBA00022801"/>
    </source>
</evidence>
<dbReference type="PANTHER" id="PTHR16222:SF24">
    <property type="entry name" value="ADP-RIBOSYLHYDROLASE ARH3"/>
    <property type="match status" value="1"/>
</dbReference>
<feature type="binding site" evidence="3">
    <location>
        <position position="62"/>
    </location>
    <ligand>
        <name>Mg(2+)</name>
        <dbReference type="ChEBI" id="CHEBI:18420"/>
        <label>1</label>
    </ligand>
</feature>
<feature type="binding site" evidence="3">
    <location>
        <position position="63"/>
    </location>
    <ligand>
        <name>Mg(2+)</name>
        <dbReference type="ChEBI" id="CHEBI:18420"/>
        <label>1</label>
    </ligand>
</feature>
<dbReference type="PANTHER" id="PTHR16222">
    <property type="entry name" value="ADP-RIBOSYLGLYCOHYDROLASE"/>
    <property type="match status" value="1"/>
</dbReference>
<evidence type="ECO:0000256" key="1">
    <source>
        <dbReference type="ARBA" id="ARBA00010702"/>
    </source>
</evidence>
<dbReference type="GO" id="GO:0016787">
    <property type="term" value="F:hydrolase activity"/>
    <property type="evidence" value="ECO:0007669"/>
    <property type="project" value="UniProtKB-KW"/>
</dbReference>
<feature type="binding site" evidence="3">
    <location>
        <position position="61"/>
    </location>
    <ligand>
        <name>Mg(2+)</name>
        <dbReference type="ChEBI" id="CHEBI:18420"/>
        <label>1</label>
    </ligand>
</feature>
<feature type="binding site" evidence="3">
    <location>
        <position position="289"/>
    </location>
    <ligand>
        <name>Mg(2+)</name>
        <dbReference type="ChEBI" id="CHEBI:18420"/>
        <label>1</label>
    </ligand>
</feature>
<name>A0A1C6K6X6_9FIRM</name>
<reference evidence="4" key="1">
    <citation type="submission" date="2015-09" db="EMBL/GenBank/DDBJ databases">
        <authorList>
            <consortium name="Pathogen Informatics"/>
        </authorList>
    </citation>
    <scope>NUCLEOTIDE SEQUENCE</scope>
    <source>
        <strain evidence="4">2789STDY5834896</strain>
    </source>
</reference>
<dbReference type="AlphaFoldDB" id="A0A1C6K6X6"/>
<keyword evidence="3" id="KW-0479">Metal-binding</keyword>
<evidence type="ECO:0000256" key="3">
    <source>
        <dbReference type="PIRSR" id="PIRSR605502-1"/>
    </source>
</evidence>
<comment type="cofactor">
    <cofactor evidence="3">
        <name>Mg(2+)</name>
        <dbReference type="ChEBI" id="CHEBI:18420"/>
    </cofactor>
    <text evidence="3">Binds 2 magnesium ions per subunit.</text>
</comment>
<comment type="similarity">
    <text evidence="1">Belongs to the ADP-ribosylglycohydrolase family.</text>
</comment>
<dbReference type="GO" id="GO:0046872">
    <property type="term" value="F:metal ion binding"/>
    <property type="evidence" value="ECO:0007669"/>
    <property type="project" value="UniProtKB-KW"/>
</dbReference>